<evidence type="ECO:0000313" key="10">
    <source>
        <dbReference type="EMBL" id="BBE31671.1"/>
    </source>
</evidence>
<feature type="domain" description="Amidohydrolase-related" evidence="9">
    <location>
        <begin position="40"/>
        <end position="351"/>
    </location>
</feature>
<keyword evidence="4 5" id="KW-0119">Carbohydrate metabolism</keyword>
<dbReference type="SUPFAM" id="SSF51556">
    <property type="entry name" value="Metallo-dependent hydrolases"/>
    <property type="match status" value="1"/>
</dbReference>
<dbReference type="FunCoup" id="A0A7G1G5I7">
    <property type="interactions" value="173"/>
</dbReference>
<keyword evidence="2 8" id="KW-0479">Metal-binding</keyword>
<feature type="binding site" evidence="8">
    <location>
        <position position="171"/>
    </location>
    <ligand>
        <name>Zn(2+)</name>
        <dbReference type="ChEBI" id="CHEBI:29105"/>
    </ligand>
</feature>
<feature type="binding site" evidence="7">
    <location>
        <position position="226"/>
    </location>
    <ligand>
        <name>substrate</name>
    </ligand>
</feature>
<feature type="binding site" evidence="8">
    <location>
        <position position="114"/>
    </location>
    <ligand>
        <name>Zn(2+)</name>
        <dbReference type="ChEBI" id="CHEBI:29105"/>
    </ligand>
</feature>
<dbReference type="SUPFAM" id="SSF51338">
    <property type="entry name" value="Composite domain of metallo-dependent hydrolases"/>
    <property type="match status" value="1"/>
</dbReference>
<evidence type="ECO:0000256" key="3">
    <source>
        <dbReference type="ARBA" id="ARBA00022801"/>
    </source>
</evidence>
<organism evidence="10 11">
    <name type="scientific">Tepiditoga spiralis</name>
    <dbReference type="NCBI Taxonomy" id="2108365"/>
    <lineage>
        <taxon>Bacteria</taxon>
        <taxon>Thermotogati</taxon>
        <taxon>Thermotogota</taxon>
        <taxon>Thermotogae</taxon>
        <taxon>Petrotogales</taxon>
        <taxon>Petrotogaceae</taxon>
        <taxon>Tepiditoga</taxon>
    </lineage>
</organism>
<evidence type="ECO:0000256" key="6">
    <source>
        <dbReference type="PIRSR" id="PIRSR038994-1"/>
    </source>
</evidence>
<dbReference type="PIRSF" id="PIRSF038994">
    <property type="entry name" value="NagA"/>
    <property type="match status" value="1"/>
</dbReference>
<dbReference type="AlphaFoldDB" id="A0A7G1G5I7"/>
<evidence type="ECO:0000256" key="7">
    <source>
        <dbReference type="PIRSR" id="PIRSR038994-2"/>
    </source>
</evidence>
<feature type="binding site" evidence="7">
    <location>
        <begin position="195"/>
        <end position="196"/>
    </location>
    <ligand>
        <name>substrate</name>
    </ligand>
</feature>
<dbReference type="InterPro" id="IPR003764">
    <property type="entry name" value="GlcNAc_6-P_deAcase"/>
</dbReference>
<feature type="binding site" evidence="7">
    <location>
        <begin position="282"/>
        <end position="284"/>
    </location>
    <ligand>
        <name>substrate</name>
    </ligand>
</feature>
<sequence>MILKNCLIVDPLDGEYTGEVLIEKNIIKKITQKTLSYDKILMPGFIDTHTHGYNGIDTMNATKEEFKKWSLLNFKNGVTTFFPTTVTASNKNLLKVLDTVEKINDTSIKGVHLEGPFINKEKMGAQNPDYIRIFTNEELNELMRPIVKIMTISPELNDISAFNDVKLSIGHSNGKYEDFKNAFKKGINRITHFPNALRPLHHREIGGMGSGLYFDFNLELICDGYHTSPEFIDMVYKIKGADKLFLITDSISATNLNDGTYTLGDLNVFVKDNKATLKNGTIAGSTLKFIDAVKNFKKFTNCTLQELSKVSSYNAAKDLKLEKIGRIKEEFYANIVVLDKNLNILKTIFNGIDQNISTY</sequence>
<dbReference type="InterPro" id="IPR032466">
    <property type="entry name" value="Metal_Hydrolase"/>
</dbReference>
<keyword evidence="3 5" id="KW-0378">Hydrolase</keyword>
<keyword evidence="11" id="KW-1185">Reference proteome</keyword>
<comment type="similarity">
    <text evidence="1 5">Belongs to the metallo-dependent hydrolases superfamily. NagA family.</text>
</comment>
<dbReference type="Gene3D" id="2.30.40.10">
    <property type="entry name" value="Urease, subunit C, domain 1"/>
    <property type="match status" value="1"/>
</dbReference>
<reference evidence="10 11" key="1">
    <citation type="submission" date="2018-06" db="EMBL/GenBank/DDBJ databases">
        <title>Genome sequencing of Oceanotoga sp. sy52.</title>
        <authorList>
            <person name="Mori K."/>
        </authorList>
    </citation>
    <scope>NUCLEOTIDE SEQUENCE [LARGE SCALE GENOMIC DNA]</scope>
    <source>
        <strain evidence="11">sy52</strain>
    </source>
</reference>
<protein>
    <submittedName>
        <fullName evidence="10">N-acetylglucosamine-6-phosphate deacetylase</fullName>
    </submittedName>
</protein>
<dbReference type="GO" id="GO:0046872">
    <property type="term" value="F:metal ion binding"/>
    <property type="evidence" value="ECO:0007669"/>
    <property type="project" value="UniProtKB-KW"/>
</dbReference>
<dbReference type="RefSeq" id="WP_190614364.1">
    <property type="nucleotide sequence ID" value="NZ_AP018712.1"/>
</dbReference>
<dbReference type="GO" id="GO:0008448">
    <property type="term" value="F:N-acetylglucosamine-6-phosphate deacetylase activity"/>
    <property type="evidence" value="ECO:0007669"/>
    <property type="project" value="InterPro"/>
</dbReference>
<proteinExistence type="inferred from homology"/>
<feature type="binding site" evidence="7">
    <location>
        <position position="203"/>
    </location>
    <ligand>
        <name>substrate</name>
    </ligand>
</feature>
<feature type="binding site" evidence="7">
    <location>
        <position position="125"/>
    </location>
    <ligand>
        <name>substrate</name>
    </ligand>
</feature>
<evidence type="ECO:0000256" key="2">
    <source>
        <dbReference type="ARBA" id="ARBA00022723"/>
    </source>
</evidence>
<dbReference type="PANTHER" id="PTHR11113:SF14">
    <property type="entry name" value="N-ACETYLGLUCOSAMINE-6-PHOSPHATE DEACETYLASE"/>
    <property type="match status" value="1"/>
</dbReference>
<dbReference type="KEGG" id="ocy:OSSY52_18120"/>
<comment type="cofactor">
    <cofactor evidence="8">
        <name>a divalent metal cation</name>
        <dbReference type="ChEBI" id="CHEBI:60240"/>
    </cofactor>
    <text evidence="8">Binds 1 divalent metal cation per subunit.</text>
</comment>
<feature type="binding site" evidence="8">
    <location>
        <position position="192"/>
    </location>
    <ligand>
        <name>Zn(2+)</name>
        <dbReference type="ChEBI" id="CHEBI:29105"/>
    </ligand>
</feature>
<evidence type="ECO:0000256" key="4">
    <source>
        <dbReference type="ARBA" id="ARBA00023277"/>
    </source>
</evidence>
<dbReference type="InterPro" id="IPR011059">
    <property type="entry name" value="Metal-dep_hydrolase_composite"/>
</dbReference>
<evidence type="ECO:0000256" key="8">
    <source>
        <dbReference type="PIRSR" id="PIRSR038994-3"/>
    </source>
</evidence>
<accession>A0A7G1G5I7</accession>
<name>A0A7G1G5I7_9BACT</name>
<dbReference type="Pfam" id="PF01979">
    <property type="entry name" value="Amidohydro_1"/>
    <property type="match status" value="1"/>
</dbReference>
<evidence type="ECO:0000256" key="1">
    <source>
        <dbReference type="ARBA" id="ARBA00010716"/>
    </source>
</evidence>
<dbReference type="GO" id="GO:0006046">
    <property type="term" value="P:N-acetylglucosamine catabolic process"/>
    <property type="evidence" value="ECO:0007669"/>
    <property type="project" value="TreeGrafter"/>
</dbReference>
<dbReference type="Gene3D" id="3.20.20.140">
    <property type="entry name" value="Metal-dependent hydrolases"/>
    <property type="match status" value="1"/>
</dbReference>
<dbReference type="PANTHER" id="PTHR11113">
    <property type="entry name" value="N-ACETYLGLUCOSAMINE-6-PHOSPHATE DEACETYLASE"/>
    <property type="match status" value="1"/>
</dbReference>
<dbReference type="EMBL" id="AP018712">
    <property type="protein sequence ID" value="BBE31671.1"/>
    <property type="molecule type" value="Genomic_DNA"/>
</dbReference>
<dbReference type="Proteomes" id="UP000516361">
    <property type="component" value="Chromosome"/>
</dbReference>
<evidence type="ECO:0000313" key="11">
    <source>
        <dbReference type="Proteomes" id="UP000516361"/>
    </source>
</evidence>
<dbReference type="NCBIfam" id="TIGR00221">
    <property type="entry name" value="nagA"/>
    <property type="match status" value="1"/>
</dbReference>
<dbReference type="InParanoid" id="A0A7G1G5I7"/>
<feature type="active site" description="Proton donor/acceptor" evidence="6">
    <location>
        <position position="249"/>
    </location>
</feature>
<evidence type="ECO:0000259" key="9">
    <source>
        <dbReference type="Pfam" id="PF01979"/>
    </source>
</evidence>
<evidence type="ECO:0000256" key="5">
    <source>
        <dbReference type="PIRNR" id="PIRNR038994"/>
    </source>
</evidence>
<dbReference type="InterPro" id="IPR006680">
    <property type="entry name" value="Amidohydro-rel"/>
</dbReference>
<gene>
    <name evidence="10" type="ORF">OSSY52_18120</name>
</gene>